<feature type="transmembrane region" description="Helical" evidence="1">
    <location>
        <begin position="203"/>
        <end position="233"/>
    </location>
</feature>
<dbReference type="Proteomes" id="UP000460626">
    <property type="component" value="Unassembled WGS sequence"/>
</dbReference>
<protein>
    <recommendedName>
        <fullName evidence="4">DUF2029 domain-containing protein</fullName>
    </recommendedName>
</protein>
<dbReference type="AlphaFoldDB" id="A0A844ZZ56"/>
<sequence length="377" mass="39617">MGRENLGAGRFWHDPVGWSEARPHPLARLPRWAAWLALALLAVSLVWAAFAATPAGGPDAAVATSDTSAGEGGSQGDLALYARISGRVMAGEDYYAAAVAEQRAGNYPVRPAVTVRLPTLALLHGWIGIEGTGLLLKLLWPLAAIALMLRLRGQLAGPERIACGVFAMLGGAAAAIPLAPLIHELPAGLLLTLALALYRPDRWWPALVCAAMALAFRELAAPFVALWFVLALWQRRAGEAAAVLGVLVLFSLAMTLHAQGVAAEVQPDDRASQGWSGLAGPMLPLAALANLSALLLLPHWLAAPLAILPLAGWLGLGGRSGLFAGLWFTGFLAAMALFARPENFYWAQVLLPAYLAGFAFVPRAIADLARAAGLKHS</sequence>
<proteinExistence type="predicted"/>
<dbReference type="EMBL" id="WTYH01000001">
    <property type="protein sequence ID" value="MXO92216.1"/>
    <property type="molecule type" value="Genomic_DNA"/>
</dbReference>
<keyword evidence="1" id="KW-1133">Transmembrane helix</keyword>
<keyword evidence="1" id="KW-0812">Transmembrane</keyword>
<accession>A0A844ZZ56</accession>
<evidence type="ECO:0000256" key="1">
    <source>
        <dbReference type="SAM" id="Phobius"/>
    </source>
</evidence>
<evidence type="ECO:0000313" key="2">
    <source>
        <dbReference type="EMBL" id="MXO92216.1"/>
    </source>
</evidence>
<feature type="transmembrane region" description="Helical" evidence="1">
    <location>
        <begin position="282"/>
        <end position="308"/>
    </location>
</feature>
<feature type="transmembrane region" description="Helical" evidence="1">
    <location>
        <begin position="345"/>
        <end position="366"/>
    </location>
</feature>
<comment type="caution">
    <text evidence="2">The sequence shown here is derived from an EMBL/GenBank/DDBJ whole genome shotgun (WGS) entry which is preliminary data.</text>
</comment>
<reference evidence="2 3" key="1">
    <citation type="submission" date="2019-12" db="EMBL/GenBank/DDBJ databases">
        <title>Genomic-based taxomic classification of the family Erythrobacteraceae.</title>
        <authorList>
            <person name="Xu L."/>
        </authorList>
    </citation>
    <scope>NUCLEOTIDE SEQUENCE [LARGE SCALE GENOMIC DNA]</scope>
    <source>
        <strain evidence="2 3">RC4-10-4</strain>
    </source>
</reference>
<gene>
    <name evidence="2" type="ORF">GRI62_01165</name>
</gene>
<evidence type="ECO:0008006" key="4">
    <source>
        <dbReference type="Google" id="ProtNLM"/>
    </source>
</evidence>
<feature type="transmembrane region" description="Helical" evidence="1">
    <location>
        <begin position="161"/>
        <end position="183"/>
    </location>
</feature>
<feature type="transmembrane region" description="Helical" evidence="1">
    <location>
        <begin position="32"/>
        <end position="50"/>
    </location>
</feature>
<feature type="transmembrane region" description="Helical" evidence="1">
    <location>
        <begin position="320"/>
        <end position="339"/>
    </location>
</feature>
<dbReference type="RefSeq" id="WP_131451593.1">
    <property type="nucleotide sequence ID" value="NZ_BMJK01000001.1"/>
</dbReference>
<keyword evidence="1" id="KW-0472">Membrane</keyword>
<organism evidence="2 3">
    <name type="scientific">Aurantiacibacter arachoides</name>
    <dbReference type="NCBI Taxonomy" id="1850444"/>
    <lineage>
        <taxon>Bacteria</taxon>
        <taxon>Pseudomonadati</taxon>
        <taxon>Pseudomonadota</taxon>
        <taxon>Alphaproteobacteria</taxon>
        <taxon>Sphingomonadales</taxon>
        <taxon>Erythrobacteraceae</taxon>
        <taxon>Aurantiacibacter</taxon>
    </lineage>
</organism>
<evidence type="ECO:0000313" key="3">
    <source>
        <dbReference type="Proteomes" id="UP000460626"/>
    </source>
</evidence>
<name>A0A844ZZ56_9SPHN</name>
<feature type="transmembrane region" description="Helical" evidence="1">
    <location>
        <begin position="240"/>
        <end position="262"/>
    </location>
</feature>
<feature type="transmembrane region" description="Helical" evidence="1">
    <location>
        <begin position="126"/>
        <end position="149"/>
    </location>
</feature>
<keyword evidence="3" id="KW-1185">Reference proteome</keyword>
<dbReference type="OrthoDB" id="8266279at2"/>